<organism evidence="6 7">
    <name type="scientific">Rheinheimera marina</name>
    <dbReference type="NCBI Taxonomy" id="1774958"/>
    <lineage>
        <taxon>Bacteria</taxon>
        <taxon>Pseudomonadati</taxon>
        <taxon>Pseudomonadota</taxon>
        <taxon>Gammaproteobacteria</taxon>
        <taxon>Chromatiales</taxon>
        <taxon>Chromatiaceae</taxon>
        <taxon>Rheinheimera</taxon>
    </lineage>
</organism>
<dbReference type="Gene3D" id="3.20.20.80">
    <property type="entry name" value="Glycosidases"/>
    <property type="match status" value="1"/>
</dbReference>
<dbReference type="PANTHER" id="PTHR31297">
    <property type="entry name" value="GLUCAN ENDO-1,6-BETA-GLUCOSIDASE B"/>
    <property type="match status" value="1"/>
</dbReference>
<dbReference type="Pfam" id="PF00150">
    <property type="entry name" value="Cellulase"/>
    <property type="match status" value="1"/>
</dbReference>
<keyword evidence="4" id="KW-0732">Signal</keyword>
<dbReference type="SUPFAM" id="SSF51445">
    <property type="entry name" value="(Trans)glycosidases"/>
    <property type="match status" value="1"/>
</dbReference>
<protein>
    <submittedName>
        <fullName evidence="6">Cellulase family glycosylhydrolase</fullName>
    </submittedName>
</protein>
<dbReference type="PANTHER" id="PTHR31297:SF13">
    <property type="entry name" value="PUTATIVE-RELATED"/>
    <property type="match status" value="1"/>
</dbReference>
<dbReference type="InterPro" id="IPR050386">
    <property type="entry name" value="Glycosyl_hydrolase_5"/>
</dbReference>
<sequence length="580" mass="64208">MRHLLLAAAVLLSLTPGLNQAAASQAFVRAQGTEIVDPNGQPLLLRGMGLGGWMLQEGYMLELGQLGPQHKIRAAFTGLIGEQKTAEFYQAWLTNFITKADIDAMADWGYNSVRLPLHFNLFTLPVEQEPVAGQNTWLDTGFALTDQLLAWAKANRIYLILDLHAAPGGQGNDLAISDRDPAKASLWDSQANQQKTIALWQKLASRYANEPWIAGYDLLNEPNWGFSGSDDKHGCRETSNAPLRQLLMQITAVIRQVDQQHLIFIEGNCWGNNYQGLLPVWDKNMALSFHKYWNNTDLASLDGALKLRQQHQVPIWLGESGENSNQWFSDTIATLESQQIGWAFWPLKKLRLNNPLHIQANAGYQQLVAYLQGKAAKPSADAAYQALMQLATQDVRFEYNKVQRDVVAAMLQQPQHPQASAFVPLKLSPQGLSWQAADYDLGGQLHGYFALTASNTSGKPANAQSWWNSGMVYRNDGIDLALDADQLPVVNALQQGEWLHYSLKAPAAGAFELWAEVKAPAGASLQASLNQQQQAAVKVQSEQWQWQQLARLQLLPGNNSLQLASPGAAVQLRQLKLQPL</sequence>
<feature type="signal peptide" evidence="4">
    <location>
        <begin position="1"/>
        <end position="21"/>
    </location>
</feature>
<feature type="domain" description="Glycoside hydrolase family 5" evidence="5">
    <location>
        <begin position="88"/>
        <end position="347"/>
    </location>
</feature>
<feature type="chain" id="PRO_5046477907" evidence="4">
    <location>
        <begin position="22"/>
        <end position="580"/>
    </location>
</feature>
<evidence type="ECO:0000256" key="1">
    <source>
        <dbReference type="ARBA" id="ARBA00022801"/>
    </source>
</evidence>
<proteinExistence type="inferred from homology"/>
<dbReference type="InterPro" id="IPR001547">
    <property type="entry name" value="Glyco_hydro_5"/>
</dbReference>
<keyword evidence="2 3" id="KW-0326">Glycosidase</keyword>
<comment type="similarity">
    <text evidence="3">Belongs to the glycosyl hydrolase 5 (cellulase A) family.</text>
</comment>
<dbReference type="Gene3D" id="2.60.120.260">
    <property type="entry name" value="Galactose-binding domain-like"/>
    <property type="match status" value="1"/>
</dbReference>
<dbReference type="EMBL" id="JBHSGB010000002">
    <property type="protein sequence ID" value="MFC4653888.1"/>
    <property type="molecule type" value="Genomic_DNA"/>
</dbReference>
<accession>A0ABV9JIU0</accession>
<dbReference type="Proteomes" id="UP001595962">
    <property type="component" value="Unassembled WGS sequence"/>
</dbReference>
<comment type="caution">
    <text evidence="6">The sequence shown here is derived from an EMBL/GenBank/DDBJ whole genome shotgun (WGS) entry which is preliminary data.</text>
</comment>
<gene>
    <name evidence="6" type="ORF">ACFO3I_02495</name>
</gene>
<evidence type="ECO:0000313" key="7">
    <source>
        <dbReference type="Proteomes" id="UP001595962"/>
    </source>
</evidence>
<evidence type="ECO:0000313" key="6">
    <source>
        <dbReference type="EMBL" id="MFC4653888.1"/>
    </source>
</evidence>
<keyword evidence="7" id="KW-1185">Reference proteome</keyword>
<dbReference type="RefSeq" id="WP_377331473.1">
    <property type="nucleotide sequence ID" value="NZ_JBHSGB010000002.1"/>
</dbReference>
<name>A0ABV9JIU0_9GAMM</name>
<evidence type="ECO:0000256" key="2">
    <source>
        <dbReference type="ARBA" id="ARBA00023295"/>
    </source>
</evidence>
<evidence type="ECO:0000256" key="4">
    <source>
        <dbReference type="SAM" id="SignalP"/>
    </source>
</evidence>
<keyword evidence="1 3" id="KW-0378">Hydrolase</keyword>
<reference evidence="7" key="1">
    <citation type="journal article" date="2019" name="Int. J. Syst. Evol. Microbiol.">
        <title>The Global Catalogue of Microorganisms (GCM) 10K type strain sequencing project: providing services to taxonomists for standard genome sequencing and annotation.</title>
        <authorList>
            <consortium name="The Broad Institute Genomics Platform"/>
            <consortium name="The Broad Institute Genome Sequencing Center for Infectious Disease"/>
            <person name="Wu L."/>
            <person name="Ma J."/>
        </authorList>
    </citation>
    <scope>NUCLEOTIDE SEQUENCE [LARGE SCALE GENOMIC DNA]</scope>
    <source>
        <strain evidence="7">DT28</strain>
    </source>
</reference>
<evidence type="ECO:0000259" key="5">
    <source>
        <dbReference type="Pfam" id="PF00150"/>
    </source>
</evidence>
<evidence type="ECO:0000256" key="3">
    <source>
        <dbReference type="RuleBase" id="RU361153"/>
    </source>
</evidence>
<dbReference type="InterPro" id="IPR017853">
    <property type="entry name" value="GH"/>
</dbReference>